<feature type="transmembrane region" description="Helical" evidence="2">
    <location>
        <begin position="77"/>
        <end position="98"/>
    </location>
</feature>
<evidence type="ECO:0000313" key="4">
    <source>
        <dbReference type="Proteomes" id="UP001155483"/>
    </source>
</evidence>
<organism evidence="3 4">
    <name type="scientific">Paraflavisolibacter caeni</name>
    <dbReference type="NCBI Taxonomy" id="2982496"/>
    <lineage>
        <taxon>Bacteria</taxon>
        <taxon>Pseudomonadati</taxon>
        <taxon>Bacteroidota</taxon>
        <taxon>Chitinophagia</taxon>
        <taxon>Chitinophagales</taxon>
        <taxon>Chitinophagaceae</taxon>
        <taxon>Paraflavisolibacter</taxon>
    </lineage>
</organism>
<protein>
    <submittedName>
        <fullName evidence="3">Uncharacterized protein</fullName>
    </submittedName>
</protein>
<accession>A0A9X3BGY9</accession>
<sequence length="265" mass="30014">MSSELKDKMHQWEAKPPADTWNRIAASLDADEEYVLAHKLSSFESRPPQQVWENIEEGLEARQPGNVVSFYQKHKLAFRYSGVAAALIFAAVLINLFIAKPSESNELTQRSSVQTIPQLRQVQSSEGQENKRTPWNGYSDSQTYSDQNSTEVNTGTTTIFPEKHSSKALHPSGRGSGYHAIIAEWQKAKDSLVDRYFVHTNNKGEPIRYSSKLYDLFECSDEWSETECAQQIKLWQQKAATSAIYASADFNGVLEILKGMQEDER</sequence>
<dbReference type="AlphaFoldDB" id="A0A9X3BGY9"/>
<feature type="compositionally biased region" description="Polar residues" evidence="1">
    <location>
        <begin position="136"/>
        <end position="159"/>
    </location>
</feature>
<feature type="region of interest" description="Disordered" evidence="1">
    <location>
        <begin position="119"/>
        <end position="173"/>
    </location>
</feature>
<dbReference type="Proteomes" id="UP001155483">
    <property type="component" value="Unassembled WGS sequence"/>
</dbReference>
<evidence type="ECO:0000256" key="1">
    <source>
        <dbReference type="SAM" id="MobiDB-lite"/>
    </source>
</evidence>
<gene>
    <name evidence="3" type="ORF">OCK74_05935</name>
</gene>
<evidence type="ECO:0000256" key="2">
    <source>
        <dbReference type="SAM" id="Phobius"/>
    </source>
</evidence>
<proteinExistence type="predicted"/>
<comment type="caution">
    <text evidence="3">The sequence shown here is derived from an EMBL/GenBank/DDBJ whole genome shotgun (WGS) entry which is preliminary data.</text>
</comment>
<dbReference type="EMBL" id="JAOTIF010000002">
    <property type="protein sequence ID" value="MCU7548647.1"/>
    <property type="molecule type" value="Genomic_DNA"/>
</dbReference>
<keyword evidence="2" id="KW-0812">Transmembrane</keyword>
<keyword evidence="2" id="KW-1133">Transmembrane helix</keyword>
<dbReference type="RefSeq" id="WP_279296091.1">
    <property type="nucleotide sequence ID" value="NZ_JAOTIF010000002.1"/>
</dbReference>
<reference evidence="3" key="2">
    <citation type="submission" date="2023-04" db="EMBL/GenBank/DDBJ databases">
        <title>Paracnuella aquatica gen. nov., sp. nov., a member of the family Chitinophagaceae isolated from a hot spring.</title>
        <authorList>
            <person name="Wang C."/>
        </authorList>
    </citation>
    <scope>NUCLEOTIDE SEQUENCE</scope>
    <source>
        <strain evidence="3">LB-8</strain>
    </source>
</reference>
<reference evidence="3" key="1">
    <citation type="submission" date="2022-09" db="EMBL/GenBank/DDBJ databases">
        <authorList>
            <person name="Yuan C."/>
            <person name="Ke Z."/>
        </authorList>
    </citation>
    <scope>NUCLEOTIDE SEQUENCE</scope>
    <source>
        <strain evidence="3">LB-8</strain>
    </source>
</reference>
<name>A0A9X3BGY9_9BACT</name>
<evidence type="ECO:0000313" key="3">
    <source>
        <dbReference type="EMBL" id="MCU7548647.1"/>
    </source>
</evidence>
<keyword evidence="4" id="KW-1185">Reference proteome</keyword>
<keyword evidence="2" id="KW-0472">Membrane</keyword>